<dbReference type="CDD" id="cd06467">
    <property type="entry name" value="p23_NUDC_like"/>
    <property type="match status" value="1"/>
</dbReference>
<dbReference type="OrthoDB" id="428655at2759"/>
<keyword evidence="8" id="KW-1185">Reference proteome</keyword>
<keyword evidence="5" id="KW-0539">Nucleus</keyword>
<dbReference type="Pfam" id="PF04969">
    <property type="entry name" value="CS"/>
    <property type="match status" value="1"/>
</dbReference>
<dbReference type="HOGENOM" id="CLU_021382_0_0_1"/>
<dbReference type="Gene3D" id="2.60.40.790">
    <property type="match status" value="1"/>
</dbReference>
<accession>G7E000</accession>
<dbReference type="EMBL" id="BABT02000076">
    <property type="protein sequence ID" value="GAA96160.1"/>
    <property type="molecule type" value="Genomic_DNA"/>
</dbReference>
<reference evidence="7 8" key="2">
    <citation type="journal article" date="2012" name="Open Biol.">
        <title>Characteristics of nucleosomes and linker DNA regions on the genome of the basidiomycete Mixia osmundae revealed by mono- and dinucleosome mapping.</title>
        <authorList>
            <person name="Nishida H."/>
            <person name="Kondo S."/>
            <person name="Matsumoto T."/>
            <person name="Suzuki Y."/>
            <person name="Yoshikawa H."/>
            <person name="Taylor T.D."/>
            <person name="Sugiyama J."/>
        </authorList>
    </citation>
    <scope>NUCLEOTIDE SEQUENCE [LARGE SCALE GENOMIC DNA]</scope>
    <source>
        <strain evidence="8">CBS 9802 / IAM 14324 / JCM 22182 / KY 12970</strain>
    </source>
</reference>
<dbReference type="eggNOG" id="KOG4379">
    <property type="taxonomic scope" value="Eukaryota"/>
</dbReference>
<dbReference type="PANTHER" id="PTHR21664:SF1">
    <property type="entry name" value="NUDC DOMAIN-CONTAINING PROTEIN 1"/>
    <property type="match status" value="1"/>
</dbReference>
<proteinExistence type="predicted"/>
<evidence type="ECO:0000256" key="3">
    <source>
        <dbReference type="ARBA" id="ARBA00018915"/>
    </source>
</evidence>
<comment type="subcellular location">
    <subcellularLocation>
        <location evidence="2">Cytoplasm</location>
    </subcellularLocation>
    <subcellularLocation>
        <location evidence="1">Nucleus</location>
    </subcellularLocation>
</comment>
<dbReference type="InParanoid" id="G7E000"/>
<dbReference type="RefSeq" id="XP_014570782.1">
    <property type="nucleotide sequence ID" value="XM_014715296.1"/>
</dbReference>
<dbReference type="PROSITE" id="PS51203">
    <property type="entry name" value="CS"/>
    <property type="match status" value="1"/>
</dbReference>
<dbReference type="InterPro" id="IPR007052">
    <property type="entry name" value="CS_dom"/>
</dbReference>
<evidence type="ECO:0000313" key="7">
    <source>
        <dbReference type="EMBL" id="GAA96160.1"/>
    </source>
</evidence>
<protein>
    <recommendedName>
        <fullName evidence="3">NudC domain-containing protein 1</fullName>
    </recommendedName>
</protein>
<evidence type="ECO:0000259" key="6">
    <source>
        <dbReference type="PROSITE" id="PS51203"/>
    </source>
</evidence>
<dbReference type="OMA" id="TIYICCH"/>
<evidence type="ECO:0000256" key="4">
    <source>
        <dbReference type="ARBA" id="ARBA00022490"/>
    </source>
</evidence>
<dbReference type="InterPro" id="IPR008978">
    <property type="entry name" value="HSP20-like_chaperone"/>
</dbReference>
<sequence>MVLDEVAASHRTRHALAERSLQSVCVVTHCPVVCFASAGIRTSVVVAVVTLARSMRLFLSYLTTIYICCHTALSGYHTLPLVLFPVSLARFHPLSVPVDRVCRLDMDDFTKVDRNLKNALFEGYKLSPLRDAALSRQALPCKGDDVALPGRPLVRVDDIATYNWRAVRAKAKHNFLCPESATSAVFIDGQAQVWRISLSEQDVAIKLLLAIPLPVSPSTASKAAEYPSIVISDGKIIVADGTGLLYIISSSAQTAAIDASYSLQVNDASLPFSLLGVQSQARPDGTMAYLISYLSEAAVSRGNDEESGRFTLALVTPSQIVRNGYALLDTMWTITGADLPSFVYRQDNTASWIVGASAHFTALGVPADSQVEQSKIKPTESVRYHWSQTSETITVDFKLPLAARAKDINVTFSPQFVTIAPKTDNACLPRWSHRKLWSKIKPDESTWSLEPLDDACLLSLTLEKTESSRWYSIFSPDAQGYEEIDETLDADVARDIAANLDKYTSDTHLDNVPPSTLLGDEVDADIDAPADTPGSGTMLTIISDEGRTTRVPLTRPVELLSLPVPSQPQTDKSIIIRSDVHGFLFKLETDTASWRHTSTFPALAFVLASKRDIKYAAHLDHSVSIAIEAGATLRAAAHANTSGSQIPAGGNAYLYYPPPPGSKARTARSAVAKITSPSSGACIGVARLSIDEKDVIIFLCEQELVTLRL</sequence>
<evidence type="ECO:0000256" key="2">
    <source>
        <dbReference type="ARBA" id="ARBA00004496"/>
    </source>
</evidence>
<dbReference type="GO" id="GO:0005634">
    <property type="term" value="C:nucleus"/>
    <property type="evidence" value="ECO:0007669"/>
    <property type="project" value="UniProtKB-SubCell"/>
</dbReference>
<keyword evidence="4" id="KW-0963">Cytoplasm</keyword>
<dbReference type="InterPro" id="IPR037895">
    <property type="entry name" value="NUDCD1"/>
</dbReference>
<dbReference type="PANTHER" id="PTHR21664">
    <property type="entry name" value="CHRONIC MYELOGENOUS LEUKEMIA TUMOR ANTIGEN 66"/>
    <property type="match status" value="1"/>
</dbReference>
<gene>
    <name evidence="7" type="primary">Mo02821</name>
    <name evidence="7" type="ORF">E5Q_02821</name>
</gene>
<organism evidence="7 8">
    <name type="scientific">Mixia osmundae (strain CBS 9802 / IAM 14324 / JCM 22182 / KY 12970)</name>
    <dbReference type="NCBI Taxonomy" id="764103"/>
    <lineage>
        <taxon>Eukaryota</taxon>
        <taxon>Fungi</taxon>
        <taxon>Dikarya</taxon>
        <taxon>Basidiomycota</taxon>
        <taxon>Pucciniomycotina</taxon>
        <taxon>Mixiomycetes</taxon>
        <taxon>Mixiales</taxon>
        <taxon>Mixiaceae</taxon>
        <taxon>Mixia</taxon>
    </lineage>
</organism>
<dbReference type="SUPFAM" id="SSF49764">
    <property type="entry name" value="HSP20-like chaperones"/>
    <property type="match status" value="1"/>
</dbReference>
<comment type="caution">
    <text evidence="7">The sequence shown here is derived from an EMBL/GenBank/DDBJ whole genome shotgun (WGS) entry which is preliminary data.</text>
</comment>
<reference evidence="7 8" key="1">
    <citation type="journal article" date="2011" name="J. Gen. Appl. Microbiol.">
        <title>Draft genome sequencing of the enigmatic basidiomycete Mixia osmundae.</title>
        <authorList>
            <person name="Nishida H."/>
            <person name="Nagatsuka Y."/>
            <person name="Sugiyama J."/>
        </authorList>
    </citation>
    <scope>NUCLEOTIDE SEQUENCE [LARGE SCALE GENOMIC DNA]</scope>
    <source>
        <strain evidence="8">CBS 9802 / IAM 14324 / JCM 22182 / KY 12970</strain>
    </source>
</reference>
<evidence type="ECO:0000313" key="8">
    <source>
        <dbReference type="Proteomes" id="UP000009131"/>
    </source>
</evidence>
<dbReference type="GO" id="GO:0005737">
    <property type="term" value="C:cytoplasm"/>
    <property type="evidence" value="ECO:0007669"/>
    <property type="project" value="UniProtKB-SubCell"/>
</dbReference>
<evidence type="ECO:0000256" key="5">
    <source>
        <dbReference type="ARBA" id="ARBA00023242"/>
    </source>
</evidence>
<dbReference type="STRING" id="764103.G7E000"/>
<dbReference type="Proteomes" id="UP000009131">
    <property type="component" value="Unassembled WGS sequence"/>
</dbReference>
<evidence type="ECO:0000256" key="1">
    <source>
        <dbReference type="ARBA" id="ARBA00004123"/>
    </source>
</evidence>
<feature type="domain" description="CS" evidence="6">
    <location>
        <begin position="379"/>
        <end position="474"/>
    </location>
</feature>
<dbReference type="AlphaFoldDB" id="G7E000"/>
<name>G7E000_MIXOS</name>